<protein>
    <recommendedName>
        <fullName evidence="3">Ketosteroid isomerase homolog</fullName>
    </recommendedName>
</protein>
<proteinExistence type="predicted"/>
<sequence>MIGQVSSSETQKQIDQTVWKPFQKAYEALDAVSLNAIYADEVLRVTPEGIDTKNVFKSKNVERLKASKESNTQIKLDFWFDSRHTNDDTSYEVGFYKIGITADSKTQYLYGQFHIVLKKINGIWKITQDWDTTTINGKPITKEDFEKKNSLRF</sequence>
<dbReference type="AlphaFoldDB" id="A0A1H7QCC2"/>
<dbReference type="InterPro" id="IPR032710">
    <property type="entry name" value="NTF2-like_dom_sf"/>
</dbReference>
<dbReference type="Gene3D" id="3.10.450.50">
    <property type="match status" value="1"/>
</dbReference>
<evidence type="ECO:0008006" key="3">
    <source>
        <dbReference type="Google" id="ProtNLM"/>
    </source>
</evidence>
<dbReference type="SUPFAM" id="SSF54427">
    <property type="entry name" value="NTF2-like"/>
    <property type="match status" value="1"/>
</dbReference>
<dbReference type="STRING" id="1038014.SAMN04487910_2504"/>
<gene>
    <name evidence="1" type="ORF">SAMN04487910_2504</name>
</gene>
<dbReference type="Proteomes" id="UP000198521">
    <property type="component" value="Unassembled WGS sequence"/>
</dbReference>
<accession>A0A1H7QCC2</accession>
<keyword evidence="2" id="KW-1185">Reference proteome</keyword>
<name>A0A1H7QCC2_AQUAM</name>
<organism evidence="1 2">
    <name type="scientific">Aquimarina amphilecti</name>
    <dbReference type="NCBI Taxonomy" id="1038014"/>
    <lineage>
        <taxon>Bacteria</taxon>
        <taxon>Pseudomonadati</taxon>
        <taxon>Bacteroidota</taxon>
        <taxon>Flavobacteriia</taxon>
        <taxon>Flavobacteriales</taxon>
        <taxon>Flavobacteriaceae</taxon>
        <taxon>Aquimarina</taxon>
    </lineage>
</organism>
<reference evidence="2" key="1">
    <citation type="submission" date="2016-10" db="EMBL/GenBank/DDBJ databases">
        <authorList>
            <person name="Varghese N."/>
            <person name="Submissions S."/>
        </authorList>
    </citation>
    <scope>NUCLEOTIDE SEQUENCE [LARGE SCALE GENOMIC DNA]</scope>
    <source>
        <strain evidence="2">DSM 25232 / NCIMB 14723 / 92V</strain>
    </source>
</reference>
<dbReference type="EMBL" id="FOAB01000004">
    <property type="protein sequence ID" value="SEL45469.1"/>
    <property type="molecule type" value="Genomic_DNA"/>
</dbReference>
<evidence type="ECO:0000313" key="1">
    <source>
        <dbReference type="EMBL" id="SEL45469.1"/>
    </source>
</evidence>
<evidence type="ECO:0000313" key="2">
    <source>
        <dbReference type="Proteomes" id="UP000198521"/>
    </source>
</evidence>